<dbReference type="Proteomes" id="UP000242287">
    <property type="component" value="Unassembled WGS sequence"/>
</dbReference>
<keyword evidence="1" id="KW-1133">Transmembrane helix</keyword>
<sequence>MILNPDTIQQLEAASLRLGRKSPWNRWAACIGVGRHFTASPRERTTQLVKSARSESSILVGLLHGICPYGKFWVVTEFIATQPRPHKRVTNEATGRHCQSRLVQNLYRLPVYHSHQPYRLKLRPDRDIVVLFLSSTIILGGKCYGIHVTGTMVKG</sequence>
<name>A0A2A9NHD4_9AGAR</name>
<dbReference type="AlphaFoldDB" id="A0A2A9NHD4"/>
<evidence type="ECO:0000313" key="3">
    <source>
        <dbReference type="Proteomes" id="UP000242287"/>
    </source>
</evidence>
<proteinExistence type="predicted"/>
<dbReference type="EMBL" id="KZ302028">
    <property type="protein sequence ID" value="PFH49468.1"/>
    <property type="molecule type" value="Genomic_DNA"/>
</dbReference>
<evidence type="ECO:0000256" key="1">
    <source>
        <dbReference type="SAM" id="Phobius"/>
    </source>
</evidence>
<accession>A0A2A9NHD4</accession>
<feature type="transmembrane region" description="Helical" evidence="1">
    <location>
        <begin position="128"/>
        <end position="147"/>
    </location>
</feature>
<keyword evidence="1" id="KW-0812">Transmembrane</keyword>
<evidence type="ECO:0000313" key="2">
    <source>
        <dbReference type="EMBL" id="PFH49468.1"/>
    </source>
</evidence>
<gene>
    <name evidence="2" type="ORF">AMATHDRAFT_4869</name>
</gene>
<protein>
    <submittedName>
        <fullName evidence="2">Uncharacterized protein</fullName>
    </submittedName>
</protein>
<reference evidence="2 3" key="1">
    <citation type="submission" date="2014-02" db="EMBL/GenBank/DDBJ databases">
        <title>Transposable element dynamics among asymbiotic and ectomycorrhizal Amanita fungi.</title>
        <authorList>
            <consortium name="DOE Joint Genome Institute"/>
            <person name="Hess J."/>
            <person name="Skrede I."/>
            <person name="Wolfe B."/>
            <person name="LaButti K."/>
            <person name="Ohm R.A."/>
            <person name="Grigoriev I.V."/>
            <person name="Pringle A."/>
        </authorList>
    </citation>
    <scope>NUCLEOTIDE SEQUENCE [LARGE SCALE GENOMIC DNA]</scope>
    <source>
        <strain evidence="2 3">SKay4041</strain>
    </source>
</reference>
<keyword evidence="3" id="KW-1185">Reference proteome</keyword>
<keyword evidence="1" id="KW-0472">Membrane</keyword>
<organism evidence="2 3">
    <name type="scientific">Amanita thiersii Skay4041</name>
    <dbReference type="NCBI Taxonomy" id="703135"/>
    <lineage>
        <taxon>Eukaryota</taxon>
        <taxon>Fungi</taxon>
        <taxon>Dikarya</taxon>
        <taxon>Basidiomycota</taxon>
        <taxon>Agaricomycotina</taxon>
        <taxon>Agaricomycetes</taxon>
        <taxon>Agaricomycetidae</taxon>
        <taxon>Agaricales</taxon>
        <taxon>Pluteineae</taxon>
        <taxon>Amanitaceae</taxon>
        <taxon>Amanita</taxon>
    </lineage>
</organism>